<evidence type="ECO:0000259" key="1">
    <source>
        <dbReference type="SMART" id="SM00496"/>
    </source>
</evidence>
<reference evidence="2" key="1">
    <citation type="submission" date="2020-03" db="EMBL/GenBank/DDBJ databases">
        <title>The deep terrestrial virosphere.</title>
        <authorList>
            <person name="Holmfeldt K."/>
            <person name="Nilsson E."/>
            <person name="Simone D."/>
            <person name="Lopez-Fernandez M."/>
            <person name="Wu X."/>
            <person name="de Brujin I."/>
            <person name="Lundin D."/>
            <person name="Andersson A."/>
            <person name="Bertilsson S."/>
            <person name="Dopson M."/>
        </authorList>
    </citation>
    <scope>NUCLEOTIDE SEQUENCE</scope>
    <source>
        <strain evidence="2">MM171B00703</strain>
    </source>
</reference>
<proteinExistence type="predicted"/>
<protein>
    <recommendedName>
        <fullName evidence="1">Nuclease associated modular domain-containing protein</fullName>
    </recommendedName>
</protein>
<accession>A0A6M3M857</accession>
<dbReference type="InterPro" id="IPR003611">
    <property type="entry name" value="NUMOD3"/>
</dbReference>
<dbReference type="AlphaFoldDB" id="A0A6M3M857"/>
<dbReference type="Pfam" id="PF07460">
    <property type="entry name" value="NUMOD3"/>
    <property type="match status" value="2"/>
</dbReference>
<sequence>MPTIKGSHLTEKHKKAISKSLKGKMPKNISMIAGWNRGLTKETDDRLKKVSERARILNIKGIIGMKGRKHTEETKEKMRKNNKTKGLWQSSEYRRHMSKIHEGKMVGKDNSAYIDGRTPLVQRVRHCRKYKEWIKSVFEKDDYTCQDCRKRGIKLVAHHRKSFSRIWTENKIETYKQALDCKELWNIDNGKTLCIDCHRRYNTRE</sequence>
<dbReference type="SMART" id="SM00496">
    <property type="entry name" value="IENR2"/>
    <property type="match status" value="3"/>
</dbReference>
<gene>
    <name evidence="2" type="ORF">MM171B00703_0008</name>
</gene>
<feature type="domain" description="Nuclease associated modular" evidence="1">
    <location>
        <begin position="66"/>
        <end position="82"/>
    </location>
</feature>
<feature type="domain" description="Nuclease associated modular" evidence="1">
    <location>
        <begin position="5"/>
        <end position="21"/>
    </location>
</feature>
<feature type="domain" description="Nuclease associated modular" evidence="1">
    <location>
        <begin position="85"/>
        <end position="101"/>
    </location>
</feature>
<dbReference type="EMBL" id="MT143846">
    <property type="protein sequence ID" value="QJB03438.1"/>
    <property type="molecule type" value="Genomic_DNA"/>
</dbReference>
<name>A0A6M3M857_9ZZZZ</name>
<organism evidence="2">
    <name type="scientific">viral metagenome</name>
    <dbReference type="NCBI Taxonomy" id="1070528"/>
    <lineage>
        <taxon>unclassified sequences</taxon>
        <taxon>metagenomes</taxon>
        <taxon>organismal metagenomes</taxon>
    </lineage>
</organism>
<dbReference type="GO" id="GO:0003677">
    <property type="term" value="F:DNA binding"/>
    <property type="evidence" value="ECO:0007669"/>
    <property type="project" value="InterPro"/>
</dbReference>
<evidence type="ECO:0000313" key="2">
    <source>
        <dbReference type="EMBL" id="QJB03438.1"/>
    </source>
</evidence>